<accession>A0A1M6LT83</accession>
<reference evidence="3 4" key="1">
    <citation type="submission" date="2016-11" db="EMBL/GenBank/DDBJ databases">
        <authorList>
            <person name="Jaros S."/>
            <person name="Januszkiewicz K."/>
            <person name="Wedrychowicz H."/>
        </authorList>
    </citation>
    <scope>NUCLEOTIDE SEQUENCE [LARGE SCALE GENOMIC DNA]</scope>
    <source>
        <strain evidence="3 4">DSM 14916</strain>
    </source>
</reference>
<evidence type="ECO:0000256" key="1">
    <source>
        <dbReference type="ARBA" id="ARBA00006484"/>
    </source>
</evidence>
<name>A0A1M6LT83_9PROT</name>
<sequence>MRVALLTGAGRGIGLAVARRLAADGYAIAAVDADRAALDALSLGVPVLTAALDVRQRTALDGFVARVEGELGPIEAVVPAAGIARSAPAEAMAPRDWQDVLDVNLSGSFHCFAAAAPAMLARGRGAMVGIASITGRGGQPARASYAASKWGLIGLVKSLAVEWGHRGLRVNAVAPNGVDTPMLTQGVPAAFREGVMLDRTPMGRFARPEEVAAAIAFLLSAEAGYVNGTVLDVDGGLTAGFLTHRQGRDHALRPPAQEMPA</sequence>
<dbReference type="PROSITE" id="PS00061">
    <property type="entry name" value="ADH_SHORT"/>
    <property type="match status" value="1"/>
</dbReference>
<dbReference type="Pfam" id="PF13561">
    <property type="entry name" value="adh_short_C2"/>
    <property type="match status" value="1"/>
</dbReference>
<proteinExistence type="inferred from homology"/>
<dbReference type="InterPro" id="IPR002347">
    <property type="entry name" value="SDR_fam"/>
</dbReference>
<dbReference type="RefSeq" id="WP_073136588.1">
    <property type="nucleotide sequence ID" value="NZ_FQZF01000019.1"/>
</dbReference>
<dbReference type="FunFam" id="3.40.50.720:FF:000084">
    <property type="entry name" value="Short-chain dehydrogenase reductase"/>
    <property type="match status" value="1"/>
</dbReference>
<dbReference type="InterPro" id="IPR057326">
    <property type="entry name" value="KR_dom"/>
</dbReference>
<dbReference type="EMBL" id="FQZF01000019">
    <property type="protein sequence ID" value="SHJ74403.1"/>
    <property type="molecule type" value="Genomic_DNA"/>
</dbReference>
<dbReference type="SMART" id="SM00822">
    <property type="entry name" value="PKS_KR"/>
    <property type="match status" value="1"/>
</dbReference>
<evidence type="ECO:0000259" key="2">
    <source>
        <dbReference type="SMART" id="SM00822"/>
    </source>
</evidence>
<evidence type="ECO:0000313" key="3">
    <source>
        <dbReference type="EMBL" id="SHJ74403.1"/>
    </source>
</evidence>
<dbReference type="Proteomes" id="UP000184387">
    <property type="component" value="Unassembled WGS sequence"/>
</dbReference>
<gene>
    <name evidence="3" type="ORF">SAMN02745194_03260</name>
</gene>
<dbReference type="PANTHER" id="PTHR42760:SF123">
    <property type="entry name" value="OXIDOREDUCTASE"/>
    <property type="match status" value="1"/>
</dbReference>
<dbReference type="GO" id="GO:0016616">
    <property type="term" value="F:oxidoreductase activity, acting on the CH-OH group of donors, NAD or NADP as acceptor"/>
    <property type="evidence" value="ECO:0007669"/>
    <property type="project" value="UniProtKB-ARBA"/>
</dbReference>
<evidence type="ECO:0000313" key="4">
    <source>
        <dbReference type="Proteomes" id="UP000184387"/>
    </source>
</evidence>
<dbReference type="Gene3D" id="3.40.50.720">
    <property type="entry name" value="NAD(P)-binding Rossmann-like Domain"/>
    <property type="match status" value="1"/>
</dbReference>
<dbReference type="AlphaFoldDB" id="A0A1M6LT83"/>
<feature type="domain" description="Ketoreductase" evidence="2">
    <location>
        <begin position="2"/>
        <end position="184"/>
    </location>
</feature>
<organism evidence="3 4">
    <name type="scientific">Muricoccus roseus</name>
    <dbReference type="NCBI Taxonomy" id="198092"/>
    <lineage>
        <taxon>Bacteria</taxon>
        <taxon>Pseudomonadati</taxon>
        <taxon>Pseudomonadota</taxon>
        <taxon>Alphaproteobacteria</taxon>
        <taxon>Acetobacterales</taxon>
        <taxon>Roseomonadaceae</taxon>
        <taxon>Muricoccus</taxon>
    </lineage>
</organism>
<dbReference type="PRINTS" id="PR00080">
    <property type="entry name" value="SDRFAMILY"/>
</dbReference>
<keyword evidence="4" id="KW-1185">Reference proteome</keyword>
<dbReference type="STRING" id="198092.SAMN02745194_03260"/>
<protein>
    <submittedName>
        <fullName evidence="3">3-oxoacyl-[acyl-carrier protein] reductase</fullName>
    </submittedName>
</protein>
<dbReference type="PRINTS" id="PR00081">
    <property type="entry name" value="GDHRDH"/>
</dbReference>
<dbReference type="GO" id="GO:0030497">
    <property type="term" value="P:fatty acid elongation"/>
    <property type="evidence" value="ECO:0007669"/>
    <property type="project" value="TreeGrafter"/>
</dbReference>
<dbReference type="SUPFAM" id="SSF51735">
    <property type="entry name" value="NAD(P)-binding Rossmann-fold domains"/>
    <property type="match status" value="1"/>
</dbReference>
<dbReference type="InterPro" id="IPR020904">
    <property type="entry name" value="Sc_DH/Rdtase_CS"/>
</dbReference>
<dbReference type="InterPro" id="IPR036291">
    <property type="entry name" value="NAD(P)-bd_dom_sf"/>
</dbReference>
<dbReference type="PANTHER" id="PTHR42760">
    <property type="entry name" value="SHORT-CHAIN DEHYDROGENASES/REDUCTASES FAMILY MEMBER"/>
    <property type="match status" value="1"/>
</dbReference>
<comment type="similarity">
    <text evidence="1">Belongs to the short-chain dehydrogenases/reductases (SDR) family.</text>
</comment>